<feature type="transmembrane region" description="Helical" evidence="2">
    <location>
        <begin position="656"/>
        <end position="680"/>
    </location>
</feature>
<dbReference type="Gene3D" id="1.10.260.40">
    <property type="entry name" value="lambda repressor-like DNA-binding domains"/>
    <property type="match status" value="1"/>
</dbReference>
<evidence type="ECO:0000313" key="5">
    <source>
        <dbReference type="Proteomes" id="UP001165041"/>
    </source>
</evidence>
<dbReference type="SMART" id="SM00530">
    <property type="entry name" value="HTH_XRE"/>
    <property type="match status" value="1"/>
</dbReference>
<sequence length="797" mass="86577">MAETLGALVRQLRKQAGLTQSQLAERAELGESTVRRIETDRPFDHRRGTIHRIADALDAGPEERRRLSALGGGTASAAPEAPEPAPEPAPGPPPPPRDHGPLADAAEELARESRQRWRREEAQRRVHHPFALPVRWQQVSGGVADRSANALLLAPGEVRGEPDLTGDLRRVAEIYRRIPSGRLVVLGRAGSGKSILAVRFALDLLDARTRDERVPVIFSLGDWDPAAVALRDWLIGRLLRDYPHLARRVPSGKTLAADLLDDDLVLPVLDGFDELAEGLRAPALEALNLSRLPLVLTSRHAEFTEAVRVAHAPLAAAAVLELCDLDLDDLRGYLPRTDPAFPGPADTDGPAATWEAVLDPDRTAESAGRANLAAALRTPLMIALARTVYSDHPERRPGELLDTARFPTPEAIEEHLLAGFVPAVYRPRPAERLDTVRRRPGPWDARRAEHWLGHLADHLTRLGPERQDLTWWEVGTSTSRTLRTLIVGFLAGLAFGVTTAVGNVPVDLVATSHGLRFAVVRGLVVGLLHGTVAGALFGLVYWHACARAALRPSPVRLRLSTGTPRTRRNALIRFLVGLGCGAAGMALLILVDEGLVAPIGLADGQGADLAAGLLFIPPIALATGLVFGLIALFEAPVRTESVVSPADLLHIERRNVVFHMITWALVLGLGVGLLNGVVYGPLRGFEVGLVFGLEAAFGAGLGYGLSLTAWGQWVALARIWLPLTGRLPWAPIAFLADAHQRGVLRQVGAVYQFRHAWIQSHLSRSHQQHRDRARRRRDHPTDHSTDHRTDHRTKGAA</sequence>
<proteinExistence type="predicted"/>
<dbReference type="CDD" id="cd00093">
    <property type="entry name" value="HTH_XRE"/>
    <property type="match status" value="1"/>
</dbReference>
<accession>A0A9W6V237</accession>
<feature type="transmembrane region" description="Helical" evidence="2">
    <location>
        <begin position="611"/>
        <end position="635"/>
    </location>
</feature>
<dbReference type="Gene3D" id="3.40.50.300">
    <property type="entry name" value="P-loop containing nucleotide triphosphate hydrolases"/>
    <property type="match status" value="1"/>
</dbReference>
<feature type="domain" description="HTH cro/C1-type" evidence="3">
    <location>
        <begin position="9"/>
        <end position="41"/>
    </location>
</feature>
<dbReference type="EMBL" id="BSSA01000019">
    <property type="protein sequence ID" value="GLW72709.1"/>
    <property type="molecule type" value="Genomic_DNA"/>
</dbReference>
<dbReference type="SUPFAM" id="SSF47413">
    <property type="entry name" value="lambda repressor-like DNA-binding domains"/>
    <property type="match status" value="1"/>
</dbReference>
<dbReference type="GO" id="GO:0003677">
    <property type="term" value="F:DNA binding"/>
    <property type="evidence" value="ECO:0007669"/>
    <property type="project" value="InterPro"/>
</dbReference>
<feature type="compositionally biased region" description="Basic residues" evidence="1">
    <location>
        <begin position="764"/>
        <end position="778"/>
    </location>
</feature>
<dbReference type="Proteomes" id="UP001165041">
    <property type="component" value="Unassembled WGS sequence"/>
</dbReference>
<keyword evidence="2" id="KW-1133">Transmembrane helix</keyword>
<dbReference type="Pfam" id="PF05729">
    <property type="entry name" value="NACHT"/>
    <property type="match status" value="1"/>
</dbReference>
<protein>
    <recommendedName>
        <fullName evidence="3">HTH cro/C1-type domain-containing protein</fullName>
    </recommendedName>
</protein>
<dbReference type="PROSITE" id="PS50943">
    <property type="entry name" value="HTH_CROC1"/>
    <property type="match status" value="1"/>
</dbReference>
<dbReference type="InterPro" id="IPR010982">
    <property type="entry name" value="Lambda_DNA-bd_dom_sf"/>
</dbReference>
<feature type="region of interest" description="Disordered" evidence="1">
    <location>
        <begin position="69"/>
        <end position="102"/>
    </location>
</feature>
<evidence type="ECO:0000256" key="2">
    <source>
        <dbReference type="SAM" id="Phobius"/>
    </source>
</evidence>
<dbReference type="InterPro" id="IPR001387">
    <property type="entry name" value="Cro/C1-type_HTH"/>
</dbReference>
<evidence type="ECO:0000313" key="4">
    <source>
        <dbReference type="EMBL" id="GLW72709.1"/>
    </source>
</evidence>
<feature type="compositionally biased region" description="Pro residues" evidence="1">
    <location>
        <begin position="81"/>
        <end position="95"/>
    </location>
</feature>
<feature type="region of interest" description="Disordered" evidence="1">
    <location>
        <begin position="764"/>
        <end position="797"/>
    </location>
</feature>
<keyword evidence="2" id="KW-0812">Transmembrane</keyword>
<feature type="transmembrane region" description="Helical" evidence="2">
    <location>
        <begin position="526"/>
        <end position="550"/>
    </location>
</feature>
<organism evidence="4 5">
    <name type="scientific">Kitasatospora phosalacinea</name>
    <dbReference type="NCBI Taxonomy" id="2065"/>
    <lineage>
        <taxon>Bacteria</taxon>
        <taxon>Bacillati</taxon>
        <taxon>Actinomycetota</taxon>
        <taxon>Actinomycetes</taxon>
        <taxon>Kitasatosporales</taxon>
        <taxon>Streptomycetaceae</taxon>
        <taxon>Kitasatospora</taxon>
    </lineage>
</organism>
<keyword evidence="2" id="KW-0472">Membrane</keyword>
<dbReference type="RefSeq" id="WP_285738394.1">
    <property type="nucleotide sequence ID" value="NZ_BSSA01000019.1"/>
</dbReference>
<name>A0A9W6V237_9ACTN</name>
<feature type="compositionally biased region" description="Basic and acidic residues" evidence="1">
    <location>
        <begin position="779"/>
        <end position="797"/>
    </location>
</feature>
<evidence type="ECO:0000256" key="1">
    <source>
        <dbReference type="SAM" id="MobiDB-lite"/>
    </source>
</evidence>
<dbReference type="InterPro" id="IPR027417">
    <property type="entry name" value="P-loop_NTPase"/>
</dbReference>
<evidence type="ECO:0000259" key="3">
    <source>
        <dbReference type="PROSITE" id="PS50943"/>
    </source>
</evidence>
<reference evidence="4" key="1">
    <citation type="submission" date="2023-02" db="EMBL/GenBank/DDBJ databases">
        <title>Kitasatospora phosalacinea NBRC 14627.</title>
        <authorList>
            <person name="Ichikawa N."/>
            <person name="Sato H."/>
            <person name="Tonouchi N."/>
        </authorList>
    </citation>
    <scope>NUCLEOTIDE SEQUENCE</scope>
    <source>
        <strain evidence="4">NBRC 14627</strain>
    </source>
</reference>
<dbReference type="Pfam" id="PF13560">
    <property type="entry name" value="HTH_31"/>
    <property type="match status" value="1"/>
</dbReference>
<dbReference type="AlphaFoldDB" id="A0A9W6V237"/>
<feature type="transmembrane region" description="Helical" evidence="2">
    <location>
        <begin position="485"/>
        <end position="506"/>
    </location>
</feature>
<comment type="caution">
    <text evidence="4">The sequence shown here is derived from an EMBL/GenBank/DDBJ whole genome shotgun (WGS) entry which is preliminary data.</text>
</comment>
<feature type="transmembrane region" description="Helical" evidence="2">
    <location>
        <begin position="571"/>
        <end position="591"/>
    </location>
</feature>
<gene>
    <name evidence="4" type="ORF">Kpho02_50080</name>
</gene>
<dbReference type="InterPro" id="IPR007111">
    <property type="entry name" value="NACHT_NTPase"/>
</dbReference>